<dbReference type="Pfam" id="PF00164">
    <property type="entry name" value="Ribosom_S12_S23"/>
    <property type="match status" value="1"/>
</dbReference>
<dbReference type="GO" id="GO:0006412">
    <property type="term" value="P:translation"/>
    <property type="evidence" value="ECO:0007669"/>
    <property type="project" value="InterPro"/>
</dbReference>
<dbReference type="EMBL" id="AF528565">
    <property type="protein sequence ID" value="AAN40023.1"/>
    <property type="molecule type" value="Genomic_DNA"/>
</dbReference>
<dbReference type="PANTHER" id="PTHR11652">
    <property type="entry name" value="30S RIBOSOMAL PROTEIN S12 FAMILY MEMBER"/>
    <property type="match status" value="1"/>
</dbReference>
<dbReference type="GO" id="GO:0005840">
    <property type="term" value="C:ribosome"/>
    <property type="evidence" value="ECO:0007669"/>
    <property type="project" value="UniProtKB-KW"/>
</dbReference>
<evidence type="ECO:0000256" key="1">
    <source>
        <dbReference type="ARBA" id="ARBA00005657"/>
    </source>
</evidence>
<reference evidence="4" key="1">
    <citation type="journal article" date="2002" name="Genome Res.">
        <title>Mosaic organization of orthologous sequences in grass genomes.</title>
        <authorList>
            <person name="Song R."/>
            <person name="Llaca V."/>
            <person name="Messing J."/>
        </authorList>
    </citation>
    <scope>NUCLEOTIDE SEQUENCE</scope>
</reference>
<keyword evidence="2 4" id="KW-0689">Ribosomal protein</keyword>
<dbReference type="GO" id="GO:0003735">
    <property type="term" value="F:structural constituent of ribosome"/>
    <property type="evidence" value="ECO:0007669"/>
    <property type="project" value="InterPro"/>
</dbReference>
<gene>
    <name evidence="4" type="primary">ZMRS072.4</name>
</gene>
<keyword evidence="3" id="KW-0687">Ribonucleoprotein</keyword>
<evidence type="ECO:0000256" key="3">
    <source>
        <dbReference type="ARBA" id="ARBA00023274"/>
    </source>
</evidence>
<proteinExistence type="inferred from homology"/>
<dbReference type="AlphaFoldDB" id="Q8H6J0"/>
<dbReference type="Gene3D" id="2.40.50.140">
    <property type="entry name" value="Nucleic acid-binding proteins"/>
    <property type="match status" value="1"/>
</dbReference>
<name>Q8H6J0_MAIZE</name>
<evidence type="ECO:0000256" key="2">
    <source>
        <dbReference type="ARBA" id="ARBA00022980"/>
    </source>
</evidence>
<dbReference type="GO" id="GO:1990904">
    <property type="term" value="C:ribonucleoprotein complex"/>
    <property type="evidence" value="ECO:0007669"/>
    <property type="project" value="UniProtKB-KW"/>
</dbReference>
<dbReference type="SUPFAM" id="SSF50249">
    <property type="entry name" value="Nucleic acid-binding proteins"/>
    <property type="match status" value="1"/>
</dbReference>
<dbReference type="FunFam" id="2.40.50.140:FF:000007">
    <property type="entry name" value="40S ribosomal protein S23"/>
    <property type="match status" value="1"/>
</dbReference>
<sequence>MSCPRILARRRRRPKYALSFRPDLLPSVSLITQLASCLVKAISALSSAFPTRAARSLLRVPPSTTDAMPPPVRVPSAICSPALGLRMSLCHWLSCSDIHALPAANLLQLSATPPPPTWHAACYCCVAAGLPSSPNPSSPRPAVKLRFEKLLYALRYFPEEAIDPDVSLSLAFSFKKLPLSGVPDSILISAWILNSQLWCQQPCYILPTRTCQSAIIGKQMDVYDEVLIAGFGRKGHAVGDIPGVRFKVVKVSGVSLLALFKEKKEKPRSTWRKRSPFFTNYVDFLTKCPSLQIHRKYGTGGSTEKILMP</sequence>
<dbReference type="InterPro" id="IPR012340">
    <property type="entry name" value="NA-bd_OB-fold"/>
</dbReference>
<dbReference type="InterPro" id="IPR006032">
    <property type="entry name" value="Ribosomal_uS12"/>
</dbReference>
<evidence type="ECO:0000313" key="4">
    <source>
        <dbReference type="EMBL" id="AAN40023.1"/>
    </source>
</evidence>
<comment type="similarity">
    <text evidence="1">Belongs to the universal ribosomal protein uS12 family.</text>
</comment>
<accession>Q8H6J0</accession>
<protein>
    <submittedName>
        <fullName evidence="4">Putative 40S ribosomal protein</fullName>
    </submittedName>
</protein>
<organism evidence="4">
    <name type="scientific">Zea mays</name>
    <name type="common">Maize</name>
    <dbReference type="NCBI Taxonomy" id="4577"/>
    <lineage>
        <taxon>Eukaryota</taxon>
        <taxon>Viridiplantae</taxon>
        <taxon>Streptophyta</taxon>
        <taxon>Embryophyta</taxon>
        <taxon>Tracheophyta</taxon>
        <taxon>Spermatophyta</taxon>
        <taxon>Magnoliopsida</taxon>
        <taxon>Liliopsida</taxon>
        <taxon>Poales</taxon>
        <taxon>Poaceae</taxon>
        <taxon>PACMAD clade</taxon>
        <taxon>Panicoideae</taxon>
        <taxon>Andropogonodae</taxon>
        <taxon>Andropogoneae</taxon>
        <taxon>Tripsacinae</taxon>
        <taxon>Zea</taxon>
    </lineage>
</organism>